<comment type="caution">
    <text evidence="8">The sequence shown here is derived from an EMBL/GenBank/DDBJ whole genome shotgun (WGS) entry which is preliminary data.</text>
</comment>
<organism evidence="8 9">
    <name type="scientific">Halochromatium glycolicum</name>
    <dbReference type="NCBI Taxonomy" id="85075"/>
    <lineage>
        <taxon>Bacteria</taxon>
        <taxon>Pseudomonadati</taxon>
        <taxon>Pseudomonadota</taxon>
        <taxon>Gammaproteobacteria</taxon>
        <taxon>Chromatiales</taxon>
        <taxon>Chromatiaceae</taxon>
        <taxon>Halochromatium</taxon>
    </lineage>
</organism>
<dbReference type="InterPro" id="IPR003339">
    <property type="entry name" value="ABC/ECF_trnsptr_transmembrane"/>
</dbReference>
<evidence type="ECO:0000256" key="6">
    <source>
        <dbReference type="ARBA" id="ARBA00023136"/>
    </source>
</evidence>
<feature type="transmembrane region" description="Helical" evidence="7">
    <location>
        <begin position="245"/>
        <end position="263"/>
    </location>
</feature>
<keyword evidence="6 7" id="KW-0472">Membrane</keyword>
<dbReference type="Proteomes" id="UP001296776">
    <property type="component" value="Unassembled WGS sequence"/>
</dbReference>
<feature type="transmembrane region" description="Helical" evidence="7">
    <location>
        <begin position="40"/>
        <end position="71"/>
    </location>
</feature>
<feature type="transmembrane region" description="Helical" evidence="7">
    <location>
        <begin position="121"/>
        <end position="145"/>
    </location>
</feature>
<evidence type="ECO:0000256" key="4">
    <source>
        <dbReference type="ARBA" id="ARBA00022692"/>
    </source>
</evidence>
<dbReference type="NCBIfam" id="TIGR02454">
    <property type="entry name" value="ECF_T_CbiQ"/>
    <property type="match status" value="1"/>
</dbReference>
<evidence type="ECO:0000256" key="3">
    <source>
        <dbReference type="ARBA" id="ARBA00022475"/>
    </source>
</evidence>
<comment type="subcellular location">
    <subcellularLocation>
        <location evidence="1">Cell membrane</location>
        <topology evidence="1">Multi-pass membrane protein</topology>
    </subcellularLocation>
</comment>
<dbReference type="PANTHER" id="PTHR34857:SF2">
    <property type="entry name" value="SLL0384 PROTEIN"/>
    <property type="match status" value="1"/>
</dbReference>
<evidence type="ECO:0000256" key="7">
    <source>
        <dbReference type="SAM" id="Phobius"/>
    </source>
</evidence>
<evidence type="ECO:0000256" key="5">
    <source>
        <dbReference type="ARBA" id="ARBA00022989"/>
    </source>
</evidence>
<evidence type="ECO:0000313" key="9">
    <source>
        <dbReference type="Proteomes" id="UP001296776"/>
    </source>
</evidence>
<sequence length="270" mass="29269">MRLRRSGPAEPSEQLDLGAVATGIGERPDRLAALDPRVRLISAAMLAVTLVSLTSLTSAFVALLAAIALALLGGVPVRRLQHLLPLELLMLLLLITLPFSVPGKSLLEIGSLSASAEGLRLAGLILLKANAVVLSLFGLVAVLGASQVVHALARLGVPAKLCHLLLLTLRQILLVGDEYRRMRLAMRARAFVPRSDRHSWRALGWLIGMLLVRSLARGQRLGEAMRCRGFDGRLHLLHRGRWRRLDSLVLAVAVSVCVALFAFDRWSHAA</sequence>
<reference evidence="8" key="1">
    <citation type="submission" date="2017-08" db="EMBL/GenBank/DDBJ databases">
        <authorList>
            <person name="Imhoff J.F."/>
            <person name="Rahn T."/>
            <person name="Kuenzel S."/>
            <person name="Neulinger S.C."/>
        </authorList>
    </citation>
    <scope>NUCLEOTIDE SEQUENCE</scope>
    <source>
        <strain evidence="8">DSM 11080</strain>
    </source>
</reference>
<evidence type="ECO:0000256" key="2">
    <source>
        <dbReference type="ARBA" id="ARBA00008564"/>
    </source>
</evidence>
<keyword evidence="3" id="KW-1003">Cell membrane</keyword>
<proteinExistence type="inferred from homology"/>
<accession>A0AAJ0U5V5</accession>
<evidence type="ECO:0000256" key="1">
    <source>
        <dbReference type="ARBA" id="ARBA00004651"/>
    </source>
</evidence>
<keyword evidence="5 7" id="KW-1133">Transmembrane helix</keyword>
<dbReference type="GO" id="GO:0006824">
    <property type="term" value="P:cobalt ion transport"/>
    <property type="evidence" value="ECO:0007669"/>
    <property type="project" value="InterPro"/>
</dbReference>
<dbReference type="EMBL" id="NRSJ01000026">
    <property type="protein sequence ID" value="MBK1705703.1"/>
    <property type="molecule type" value="Genomic_DNA"/>
</dbReference>
<keyword evidence="9" id="KW-1185">Reference proteome</keyword>
<dbReference type="InterPro" id="IPR051611">
    <property type="entry name" value="ECF_transporter_component"/>
</dbReference>
<dbReference type="RefSeq" id="WP_200346921.1">
    <property type="nucleotide sequence ID" value="NZ_NRSJ01000026.1"/>
</dbReference>
<evidence type="ECO:0000313" key="8">
    <source>
        <dbReference type="EMBL" id="MBK1705703.1"/>
    </source>
</evidence>
<name>A0AAJ0U5V5_9GAMM</name>
<keyword evidence="4 7" id="KW-0812">Transmembrane</keyword>
<reference evidence="8" key="2">
    <citation type="journal article" date="2020" name="Microorganisms">
        <title>Osmotic Adaptation and Compatible Solute Biosynthesis of Phototrophic Bacteria as Revealed from Genome Analyses.</title>
        <authorList>
            <person name="Imhoff J.F."/>
            <person name="Rahn T."/>
            <person name="Kunzel S."/>
            <person name="Keller A."/>
            <person name="Neulinger S.C."/>
        </authorList>
    </citation>
    <scope>NUCLEOTIDE SEQUENCE</scope>
    <source>
        <strain evidence="8">DSM 11080</strain>
    </source>
</reference>
<gene>
    <name evidence="8" type="primary">cbiQ</name>
    <name evidence="8" type="ORF">CKO40_14335</name>
</gene>
<dbReference type="Pfam" id="PF02361">
    <property type="entry name" value="CbiQ"/>
    <property type="match status" value="1"/>
</dbReference>
<dbReference type="CDD" id="cd16914">
    <property type="entry name" value="EcfT"/>
    <property type="match status" value="1"/>
</dbReference>
<dbReference type="PANTHER" id="PTHR34857">
    <property type="entry name" value="SLL0384 PROTEIN"/>
    <property type="match status" value="1"/>
</dbReference>
<dbReference type="AlphaFoldDB" id="A0AAJ0U5V5"/>
<comment type="similarity">
    <text evidence="2">Belongs to the CbiQ family.</text>
</comment>
<dbReference type="InterPro" id="IPR012809">
    <property type="entry name" value="ECF_CbiQ"/>
</dbReference>
<protein>
    <submittedName>
        <fullName evidence="8">Cobalt ECF transporter T component CbiQ</fullName>
    </submittedName>
</protein>
<dbReference type="GO" id="GO:0043190">
    <property type="term" value="C:ATP-binding cassette (ABC) transporter complex"/>
    <property type="evidence" value="ECO:0007669"/>
    <property type="project" value="InterPro"/>
</dbReference>
<feature type="transmembrane region" description="Helical" evidence="7">
    <location>
        <begin position="83"/>
        <end position="101"/>
    </location>
</feature>